<dbReference type="InterPro" id="IPR023753">
    <property type="entry name" value="FAD/NAD-binding_dom"/>
</dbReference>
<evidence type="ECO:0000256" key="3">
    <source>
        <dbReference type="ARBA" id="ARBA00022630"/>
    </source>
</evidence>
<evidence type="ECO:0000313" key="9">
    <source>
        <dbReference type="Proteomes" id="UP000746471"/>
    </source>
</evidence>
<dbReference type="InterPro" id="IPR016156">
    <property type="entry name" value="FAD/NAD-linked_Rdtase_dimer_sf"/>
</dbReference>
<sequence length="832" mass="90640">MSKKVLIVGGVAGGASTAARLRRLDETAEIIMFERGEYISFANCGLPYYIGGTIEERDALLVQTPEGMSQRFKIDVRVQNEVLSIDREKKTVNVRDHKTGNLYDENYDVLVLSPGSTPLKPPIPGIDAPNIFTLWNIPDVDRIKDYVDRLKPKRAAVIGGGFIGLEMAENFHDLGVNVSVIEMADQVMAPVDYEMAQIVHRHLKDKKVDLYLGDGVKTFEYNNGVTKVTLSSGKVVEADVVMLSIGIRPQSELAKGAGLSLNQRGGIVVDEHLKTSDPSIYAIGDAVEVVEFVKGGKAMIPLAGPANKQGRICADNIAGRNTTYKGTQGTSVAKVFDLTVSASGVNEKTLKRDGLEYGKDYYYALVHPKSNAGYYPGAIPMTMKLIFGMDGKIFGVQNVGYEGVEKRVDVVATALRLGGTIYDLTELELAYAPPYSSAKDPVNMAGYVAENILNGTTTPFHWFELENKSEDTIILDVRDEVERDMGYIEDSVNIPLDQLRERMGELDKSKTYVAYCAIGVRGYVAERILKQNGFEHVKNFMGGYTTYSCVFCQDDGSKCGGSLCDSSNNMTISESGDVENFDAIDEASAEVIKLNACGLQCPGPIMQVHKAIEAMNAGDILEVKATDPGFMNDIGVWCEKTGNTLLDSGKEAKAFYARLRKGRKKPVKAAAEAAPVKDDKTMVVFSGDLDKAIASLIIANGAASMGKKVTMFYTFWGLNILRKTEKVPVKKDFISAMFSGMMPRGTTKLGLSKMNMFGMGSKMIRMVMKKNNVDSLEDLLKMAIDNGVRMVACNMSMDLMGITEAELIEGVELGGVASMLGAAEDSNMSLFI</sequence>
<dbReference type="PRINTS" id="PR00411">
    <property type="entry name" value="PNDRDTASEI"/>
</dbReference>
<dbReference type="InterPro" id="IPR036868">
    <property type="entry name" value="TusA-like_sf"/>
</dbReference>
<dbReference type="SUPFAM" id="SSF52821">
    <property type="entry name" value="Rhodanese/Cell cycle control phosphatase"/>
    <property type="match status" value="1"/>
</dbReference>
<dbReference type="Gene3D" id="3.40.1260.10">
    <property type="entry name" value="DsrEFH-like"/>
    <property type="match status" value="1"/>
</dbReference>
<keyword evidence="4" id="KW-0274">FAD</keyword>
<keyword evidence="6" id="KW-0676">Redox-active center</keyword>
<proteinExistence type="inferred from homology"/>
<comment type="cofactor">
    <cofactor evidence="1">
        <name>FAD</name>
        <dbReference type="ChEBI" id="CHEBI:57692"/>
    </cofactor>
</comment>
<dbReference type="SUPFAM" id="SSF51905">
    <property type="entry name" value="FAD/NAD(P)-binding domain"/>
    <property type="match status" value="1"/>
</dbReference>
<evidence type="ECO:0000256" key="2">
    <source>
        <dbReference type="ARBA" id="ARBA00009130"/>
    </source>
</evidence>
<dbReference type="Gene3D" id="3.40.250.10">
    <property type="entry name" value="Rhodanese-like domain"/>
    <property type="match status" value="1"/>
</dbReference>
<dbReference type="InterPro" id="IPR032836">
    <property type="entry name" value="DsrE2-like"/>
</dbReference>
<dbReference type="Gene3D" id="3.30.110.40">
    <property type="entry name" value="TusA-like domain"/>
    <property type="match status" value="1"/>
</dbReference>
<dbReference type="Gene3D" id="3.50.50.60">
    <property type="entry name" value="FAD/NAD(P)-binding domain"/>
    <property type="match status" value="2"/>
</dbReference>
<dbReference type="InterPro" id="IPR001763">
    <property type="entry name" value="Rhodanese-like_dom"/>
</dbReference>
<dbReference type="SUPFAM" id="SSF64307">
    <property type="entry name" value="SirA-like"/>
    <property type="match status" value="1"/>
</dbReference>
<name>A0ABS5PTY3_9FIRM</name>
<evidence type="ECO:0000313" key="8">
    <source>
        <dbReference type="EMBL" id="MBS7528625.1"/>
    </source>
</evidence>
<comment type="similarity">
    <text evidence="2">Belongs to the class-III pyridine nucleotide-disulfide oxidoreductase family.</text>
</comment>
<dbReference type="InterPro" id="IPR050260">
    <property type="entry name" value="FAD-bd_OxRdtase"/>
</dbReference>
<dbReference type="PANTHER" id="PTHR43429">
    <property type="entry name" value="PYRIDINE NUCLEOTIDE-DISULFIDE OXIDOREDUCTASE DOMAIN-CONTAINING"/>
    <property type="match status" value="1"/>
</dbReference>
<dbReference type="Proteomes" id="UP000746471">
    <property type="component" value="Unassembled WGS sequence"/>
</dbReference>
<dbReference type="PROSITE" id="PS50206">
    <property type="entry name" value="RHODANESE_3"/>
    <property type="match status" value="1"/>
</dbReference>
<evidence type="ECO:0000259" key="7">
    <source>
        <dbReference type="PROSITE" id="PS50206"/>
    </source>
</evidence>
<dbReference type="Pfam" id="PF07992">
    <property type="entry name" value="Pyr_redox_2"/>
    <property type="match status" value="1"/>
</dbReference>
<keyword evidence="5" id="KW-0560">Oxidoreductase</keyword>
<dbReference type="PRINTS" id="PR00368">
    <property type="entry name" value="FADPNR"/>
</dbReference>
<dbReference type="SMART" id="SM00450">
    <property type="entry name" value="RHOD"/>
    <property type="match status" value="1"/>
</dbReference>
<keyword evidence="3" id="KW-0285">Flavoprotein</keyword>
<reference evidence="8 9" key="1">
    <citation type="submission" date="2021-05" db="EMBL/GenBank/DDBJ databases">
        <title>Fusibacter ferrireducens sp. nov., an anaerobic, sulfur- and Fe-reducing bacterium isolated from the mangrove sediment.</title>
        <authorList>
            <person name="Qiu D."/>
        </authorList>
    </citation>
    <scope>NUCLEOTIDE SEQUENCE [LARGE SCALE GENOMIC DNA]</scope>
    <source>
        <strain evidence="8 9">DSM 12116</strain>
    </source>
</reference>
<dbReference type="Pfam" id="PF00581">
    <property type="entry name" value="Rhodanese"/>
    <property type="match status" value="1"/>
</dbReference>
<evidence type="ECO:0000256" key="1">
    <source>
        <dbReference type="ARBA" id="ARBA00001974"/>
    </source>
</evidence>
<comment type="caution">
    <text evidence="8">The sequence shown here is derived from an EMBL/GenBank/DDBJ whole genome shotgun (WGS) entry which is preliminary data.</text>
</comment>
<dbReference type="SUPFAM" id="SSF75169">
    <property type="entry name" value="DsrEFH-like"/>
    <property type="match status" value="1"/>
</dbReference>
<dbReference type="InterPro" id="IPR036188">
    <property type="entry name" value="FAD/NAD-bd_sf"/>
</dbReference>
<dbReference type="Pfam" id="PF01206">
    <property type="entry name" value="TusA"/>
    <property type="match status" value="1"/>
</dbReference>
<dbReference type="RefSeq" id="WP_213238482.1">
    <property type="nucleotide sequence ID" value="NZ_JAHBCL010000049.1"/>
</dbReference>
<dbReference type="SUPFAM" id="SSF55424">
    <property type="entry name" value="FAD/NAD-linked reductases, dimerisation (C-terminal) domain"/>
    <property type="match status" value="1"/>
</dbReference>
<dbReference type="EMBL" id="JAHBCL010000049">
    <property type="protein sequence ID" value="MBS7528625.1"/>
    <property type="molecule type" value="Genomic_DNA"/>
</dbReference>
<keyword evidence="9" id="KW-1185">Reference proteome</keyword>
<organism evidence="8 9">
    <name type="scientific">Fusibacter paucivorans</name>
    <dbReference type="NCBI Taxonomy" id="76009"/>
    <lineage>
        <taxon>Bacteria</taxon>
        <taxon>Bacillati</taxon>
        <taxon>Bacillota</taxon>
        <taxon>Clostridia</taxon>
        <taxon>Eubacteriales</taxon>
        <taxon>Eubacteriales Family XII. Incertae Sedis</taxon>
        <taxon>Fusibacter</taxon>
    </lineage>
</organism>
<evidence type="ECO:0000256" key="4">
    <source>
        <dbReference type="ARBA" id="ARBA00022827"/>
    </source>
</evidence>
<dbReference type="PROSITE" id="PS01148">
    <property type="entry name" value="UPF0033"/>
    <property type="match status" value="1"/>
</dbReference>
<protein>
    <submittedName>
        <fullName evidence="8">FAD-dependent oxidoreductase</fullName>
    </submittedName>
</protein>
<dbReference type="InterPro" id="IPR004099">
    <property type="entry name" value="Pyr_nucl-diS_OxRdtase_dimer"/>
</dbReference>
<dbReference type="Pfam" id="PF13686">
    <property type="entry name" value="DrsE_2"/>
    <property type="match status" value="1"/>
</dbReference>
<accession>A0ABS5PTY3</accession>
<dbReference type="InterPro" id="IPR036873">
    <property type="entry name" value="Rhodanese-like_dom_sf"/>
</dbReference>
<dbReference type="InterPro" id="IPR027396">
    <property type="entry name" value="DsrEFH-like"/>
</dbReference>
<evidence type="ECO:0000256" key="5">
    <source>
        <dbReference type="ARBA" id="ARBA00023002"/>
    </source>
</evidence>
<gene>
    <name evidence="8" type="ORF">KHM83_18305</name>
</gene>
<feature type="domain" description="Rhodanese" evidence="7">
    <location>
        <begin position="468"/>
        <end position="550"/>
    </location>
</feature>
<dbReference type="Pfam" id="PF02852">
    <property type="entry name" value="Pyr_redox_dim"/>
    <property type="match status" value="1"/>
</dbReference>
<dbReference type="InterPro" id="IPR001455">
    <property type="entry name" value="TusA-like"/>
</dbReference>
<dbReference type="PANTHER" id="PTHR43429:SF1">
    <property type="entry name" value="NAD(P)H SULFUR OXIDOREDUCTASE (COA-DEPENDENT)"/>
    <property type="match status" value="1"/>
</dbReference>
<evidence type="ECO:0000256" key="6">
    <source>
        <dbReference type="ARBA" id="ARBA00023284"/>
    </source>
</evidence>